<protein>
    <submittedName>
        <fullName evidence="2">Uncharacterized protein</fullName>
    </submittedName>
</protein>
<dbReference type="STRING" id="947033.Lste_2705"/>
<evidence type="ECO:0000313" key="2">
    <source>
        <dbReference type="EMBL" id="KTD69547.1"/>
    </source>
</evidence>
<comment type="caution">
    <text evidence="2">The sequence shown here is derived from an EMBL/GenBank/DDBJ whole genome shotgun (WGS) entry which is preliminary data.</text>
</comment>
<evidence type="ECO:0000256" key="1">
    <source>
        <dbReference type="SAM" id="Coils"/>
    </source>
</evidence>
<evidence type="ECO:0000313" key="3">
    <source>
        <dbReference type="Proteomes" id="UP000054926"/>
    </source>
</evidence>
<dbReference type="RefSeq" id="WP_058511477.1">
    <property type="nucleotide sequence ID" value="NZ_LNYY01000019.1"/>
</dbReference>
<sequence>MLEKKELKRQYQAKQEQIKLQREYGAQLQKTKRENEEAIAALNHDNKSIIEQGIPLALQLVQIKAGPSNRLNLEDKQAVLDYAQKQMATLSVEEERTKSLYNKTSKFNELLKSVAKHLKTGYSKEEVTRLVNQSGVSGSASAQNKGFALLLELLGETLDKYTWTLDSTDRRNLSDAVSKKLASLVYPLSVDEQSLREFSSASRALGTHQLKLTSNYEEKEKLATTVMQLSQQITQIDSVTIKELTEQAAELERQIGEIEQQEELERQQNLARQQELLRQQLESQQELARQQEPQIPAQRPDIQENLAMQENVAKQQAMAQRGTLTTTVMQMLKTYQKEREDQYLVKDFFTSEDKDNRDIFIGELVNEENGLLKTYVENGNNDAVLDKITTSMDKFPGVKMQAVLNRIVVMLMDVDSKPEAVENLHQQATQALSTLQRKDERHRQYALKMRRLYKNIADIETYAETLPEHENGIMKQLAADLRNDIEHFIYQNRTGMPEKEAYQKFEMKFKARLHSHDDVMSEHKSWPVIIASFVFNLVTTGKLIYSNEVMKRAIFFCDEAETQKESEAPADEALEDIRNLFNTVSG</sequence>
<dbReference type="EMBL" id="LNYY01000019">
    <property type="protein sequence ID" value="KTD69547.1"/>
    <property type="molecule type" value="Genomic_DNA"/>
</dbReference>
<organism evidence="2 3">
    <name type="scientific">Legionella steelei</name>
    <dbReference type="NCBI Taxonomy" id="947033"/>
    <lineage>
        <taxon>Bacteria</taxon>
        <taxon>Pseudomonadati</taxon>
        <taxon>Pseudomonadota</taxon>
        <taxon>Gammaproteobacteria</taxon>
        <taxon>Legionellales</taxon>
        <taxon>Legionellaceae</taxon>
        <taxon>Legionella</taxon>
    </lineage>
</organism>
<accession>A0A0W0ZK53</accession>
<feature type="coiled-coil region" evidence="1">
    <location>
        <begin position="241"/>
        <end position="291"/>
    </location>
</feature>
<name>A0A0W0ZK53_9GAMM</name>
<dbReference type="Proteomes" id="UP000054926">
    <property type="component" value="Unassembled WGS sequence"/>
</dbReference>
<reference evidence="2 3" key="1">
    <citation type="submission" date="2015-11" db="EMBL/GenBank/DDBJ databases">
        <title>Genomic analysis of 38 Legionella species identifies large and diverse effector repertoires.</title>
        <authorList>
            <person name="Burstein D."/>
            <person name="Amaro F."/>
            <person name="Zusman T."/>
            <person name="Lifshitz Z."/>
            <person name="Cohen O."/>
            <person name="Gilbert J.A."/>
            <person name="Pupko T."/>
            <person name="Shuman H.A."/>
            <person name="Segal G."/>
        </authorList>
    </citation>
    <scope>NUCLEOTIDE SEQUENCE [LARGE SCALE GENOMIC DNA]</scope>
    <source>
        <strain evidence="2 3">IMVS3376</strain>
    </source>
</reference>
<gene>
    <name evidence="2" type="ORF">Lste_2705</name>
</gene>
<dbReference type="OrthoDB" id="5653708at2"/>
<proteinExistence type="predicted"/>
<keyword evidence="3" id="KW-1185">Reference proteome</keyword>
<dbReference type="AlphaFoldDB" id="A0A0W0ZK53"/>
<keyword evidence="1" id="KW-0175">Coiled coil</keyword>
<dbReference type="PATRIC" id="fig|947033.5.peg.2870"/>